<feature type="region of interest" description="Disordered" evidence="1">
    <location>
        <begin position="1"/>
        <end position="53"/>
    </location>
</feature>
<feature type="compositionally biased region" description="Low complexity" evidence="1">
    <location>
        <begin position="23"/>
        <end position="42"/>
    </location>
</feature>
<dbReference type="AlphaFoldDB" id="A0A1B9GSE7"/>
<evidence type="ECO:0000313" key="2">
    <source>
        <dbReference type="EMBL" id="OCF33999.1"/>
    </source>
</evidence>
<reference evidence="2 3" key="1">
    <citation type="submission" date="2013-07" db="EMBL/GenBank/DDBJ databases">
        <title>The Genome Sequence of Cryptococcus heveanensis BCC8398.</title>
        <authorList>
            <consortium name="The Broad Institute Genome Sequencing Platform"/>
            <person name="Cuomo C."/>
            <person name="Litvintseva A."/>
            <person name="Chen Y."/>
            <person name="Heitman J."/>
            <person name="Sun S."/>
            <person name="Springer D."/>
            <person name="Dromer F."/>
            <person name="Young S.K."/>
            <person name="Zeng Q."/>
            <person name="Gargeya S."/>
            <person name="Fitzgerald M."/>
            <person name="Abouelleil A."/>
            <person name="Alvarado L."/>
            <person name="Berlin A.M."/>
            <person name="Chapman S.B."/>
            <person name="Dewar J."/>
            <person name="Goldberg J."/>
            <person name="Griggs A."/>
            <person name="Gujja S."/>
            <person name="Hansen M."/>
            <person name="Howarth C."/>
            <person name="Imamovic A."/>
            <person name="Larimer J."/>
            <person name="McCowan C."/>
            <person name="Murphy C."/>
            <person name="Pearson M."/>
            <person name="Priest M."/>
            <person name="Roberts A."/>
            <person name="Saif S."/>
            <person name="Shea T."/>
            <person name="Sykes S."/>
            <person name="Wortman J."/>
            <person name="Nusbaum C."/>
            <person name="Birren B."/>
        </authorList>
    </citation>
    <scope>NUCLEOTIDE SEQUENCE [LARGE SCALE GENOMIC DNA]</scope>
    <source>
        <strain evidence="2 3">BCC8398</strain>
    </source>
</reference>
<name>A0A1B9GSE7_9TREE</name>
<proteinExistence type="predicted"/>
<sequence length="258" mass="27886">MPQPQYTAADDTADADKTRRSTSRPTTRTAPSLSASATATTPPGSPSHRPWSLIRRHKGPLPYFSDMVTECEVYPGTCDDPHSLASKKQYATTVMENAEMSVLQGSGAVEYMWSGEESLAATARSTFGSDDPSAARGLEPLAIGVEVLTAAQIDDFRKMQGQQSAGASDGLIIYDDTFSLRTPDPSAVRLYVAPNTNAILMDASKRRLRVKWAEVTGPRHGATDWTGVGLLQVDKTTLHLPFLEQVRSTPTDKTVPCL</sequence>
<accession>A0A1B9GSE7</accession>
<evidence type="ECO:0000313" key="3">
    <source>
        <dbReference type="Proteomes" id="UP000092666"/>
    </source>
</evidence>
<evidence type="ECO:0000256" key="1">
    <source>
        <dbReference type="SAM" id="MobiDB-lite"/>
    </source>
</evidence>
<dbReference type="Proteomes" id="UP000092666">
    <property type="component" value="Unassembled WGS sequence"/>
</dbReference>
<protein>
    <submittedName>
        <fullName evidence="2">Uncharacterized protein</fullName>
    </submittedName>
</protein>
<dbReference type="EMBL" id="KI669502">
    <property type="protein sequence ID" value="OCF33999.1"/>
    <property type="molecule type" value="Genomic_DNA"/>
</dbReference>
<reference evidence="3" key="2">
    <citation type="submission" date="2013-12" db="EMBL/GenBank/DDBJ databases">
        <title>Evolution of pathogenesis and genome organization in the Tremellales.</title>
        <authorList>
            <person name="Cuomo C."/>
            <person name="Litvintseva A."/>
            <person name="Heitman J."/>
            <person name="Chen Y."/>
            <person name="Sun S."/>
            <person name="Springer D."/>
            <person name="Dromer F."/>
            <person name="Young S."/>
            <person name="Zeng Q."/>
            <person name="Chapman S."/>
            <person name="Gujja S."/>
            <person name="Saif S."/>
            <person name="Birren B."/>
        </authorList>
    </citation>
    <scope>NUCLEOTIDE SEQUENCE [LARGE SCALE GENOMIC DNA]</scope>
    <source>
        <strain evidence="3">BCC8398</strain>
    </source>
</reference>
<organism evidence="2 3">
    <name type="scientific">Kwoniella heveanensis BCC8398</name>
    <dbReference type="NCBI Taxonomy" id="1296120"/>
    <lineage>
        <taxon>Eukaryota</taxon>
        <taxon>Fungi</taxon>
        <taxon>Dikarya</taxon>
        <taxon>Basidiomycota</taxon>
        <taxon>Agaricomycotina</taxon>
        <taxon>Tremellomycetes</taxon>
        <taxon>Tremellales</taxon>
        <taxon>Cryptococcaceae</taxon>
        <taxon>Kwoniella</taxon>
    </lineage>
</organism>
<gene>
    <name evidence="2" type="ORF">I316_04345</name>
</gene>
<keyword evidence="3" id="KW-1185">Reference proteome</keyword>